<proteinExistence type="predicted"/>
<dbReference type="EMBL" id="JADOUF010000001">
    <property type="protein sequence ID" value="MBG6136056.1"/>
    <property type="molecule type" value="Genomic_DNA"/>
</dbReference>
<dbReference type="PROSITE" id="PS51707">
    <property type="entry name" value="CYTH"/>
    <property type="match status" value="1"/>
</dbReference>
<dbReference type="SUPFAM" id="SSF55154">
    <property type="entry name" value="CYTH-like phosphatases"/>
    <property type="match status" value="1"/>
</dbReference>
<evidence type="ECO:0000313" key="3">
    <source>
        <dbReference type="Proteomes" id="UP000622552"/>
    </source>
</evidence>
<dbReference type="GO" id="GO:0004016">
    <property type="term" value="F:adenylate cyclase activity"/>
    <property type="evidence" value="ECO:0007669"/>
    <property type="project" value="UniProtKB-EC"/>
</dbReference>
<keyword evidence="2" id="KW-0456">Lyase</keyword>
<accession>A0A8J7KJZ2</accession>
<dbReference type="InterPro" id="IPR033469">
    <property type="entry name" value="CYTH-like_dom_sf"/>
</dbReference>
<dbReference type="Proteomes" id="UP000622552">
    <property type="component" value="Unassembled WGS sequence"/>
</dbReference>
<comment type="caution">
    <text evidence="2">The sequence shown here is derived from an EMBL/GenBank/DDBJ whole genome shotgun (WGS) entry which is preliminary data.</text>
</comment>
<evidence type="ECO:0000259" key="1">
    <source>
        <dbReference type="PROSITE" id="PS51707"/>
    </source>
</evidence>
<dbReference type="RefSeq" id="WP_197003094.1">
    <property type="nucleotide sequence ID" value="NZ_BONS01000001.1"/>
</dbReference>
<keyword evidence="3" id="KW-1185">Reference proteome</keyword>
<feature type="domain" description="CYTH" evidence="1">
    <location>
        <begin position="2"/>
        <end position="171"/>
    </location>
</feature>
<protein>
    <submittedName>
        <fullName evidence="2">Adenylate cyclase class 2</fullName>
        <ecNumber evidence="2">4.6.1.1</ecNumber>
    </submittedName>
</protein>
<dbReference type="InterPro" id="IPR008173">
    <property type="entry name" value="Adenylyl_cyclase_CyaB"/>
</dbReference>
<name>A0A8J7KJZ2_9ACTN</name>
<dbReference type="CDD" id="cd07890">
    <property type="entry name" value="CYTH-like_AC_IV-like"/>
    <property type="match status" value="1"/>
</dbReference>
<dbReference type="Pfam" id="PF01928">
    <property type="entry name" value="CYTH"/>
    <property type="match status" value="1"/>
</dbReference>
<dbReference type="EC" id="4.6.1.1" evidence="2"/>
<organism evidence="2 3">
    <name type="scientific">Longispora fulva</name>
    <dbReference type="NCBI Taxonomy" id="619741"/>
    <lineage>
        <taxon>Bacteria</taxon>
        <taxon>Bacillati</taxon>
        <taxon>Actinomycetota</taxon>
        <taxon>Actinomycetes</taxon>
        <taxon>Micromonosporales</taxon>
        <taxon>Micromonosporaceae</taxon>
        <taxon>Longispora</taxon>
    </lineage>
</organism>
<dbReference type="Gene3D" id="2.40.320.10">
    <property type="entry name" value="Hypothetical Protein Pfu-838710-001"/>
    <property type="match status" value="1"/>
</dbReference>
<reference evidence="2" key="1">
    <citation type="submission" date="2020-11" db="EMBL/GenBank/DDBJ databases">
        <title>Sequencing the genomes of 1000 actinobacteria strains.</title>
        <authorList>
            <person name="Klenk H.-P."/>
        </authorList>
    </citation>
    <scope>NUCLEOTIDE SEQUENCE</scope>
    <source>
        <strain evidence="2">DSM 45356</strain>
    </source>
</reference>
<sequence>MKPEYEARFYDVDPATIADTLAARGATCTMPRTLMRRVIFTNHDIAERGGWLRLREQGERIFLTYKQNTAVPSAIDSVLETELEVSDFHATRTLLEAMGCTARRYQENYREEWTLHGVTFDLDIWPDLRPFLEIEGTDEAAVRRGAEVLGLDFTTATFGSVDKVYLTVLDRDILTEDRLVFTSA</sequence>
<dbReference type="AlphaFoldDB" id="A0A8J7KJZ2"/>
<evidence type="ECO:0000313" key="2">
    <source>
        <dbReference type="EMBL" id="MBG6136056.1"/>
    </source>
</evidence>
<dbReference type="InterPro" id="IPR023577">
    <property type="entry name" value="CYTH_domain"/>
</dbReference>
<gene>
    <name evidence="2" type="ORF">IW245_002250</name>
</gene>